<dbReference type="InterPro" id="IPR006143">
    <property type="entry name" value="RND_pump_MFP"/>
</dbReference>
<dbReference type="SUPFAM" id="SSF111369">
    <property type="entry name" value="HlyD-like secretion proteins"/>
    <property type="match status" value="1"/>
</dbReference>
<keyword evidence="3" id="KW-0732">Signal</keyword>
<name>A0A2S6NGX0_RHOGL</name>
<dbReference type="PROSITE" id="PS51257">
    <property type="entry name" value="PROKAR_LIPOPROTEIN"/>
    <property type="match status" value="1"/>
</dbReference>
<dbReference type="Gene3D" id="1.10.287.470">
    <property type="entry name" value="Helix hairpin bin"/>
    <property type="match status" value="1"/>
</dbReference>
<dbReference type="Gene3D" id="2.40.30.170">
    <property type="match status" value="1"/>
</dbReference>
<dbReference type="PANTHER" id="PTHR30469">
    <property type="entry name" value="MULTIDRUG RESISTANCE PROTEIN MDTA"/>
    <property type="match status" value="1"/>
</dbReference>
<protein>
    <submittedName>
        <fullName evidence="6">Efflux transporter periplasmic adaptor subunit</fullName>
    </submittedName>
</protein>
<dbReference type="InterPro" id="IPR058627">
    <property type="entry name" value="MdtA-like_C"/>
</dbReference>
<organism evidence="6 7">
    <name type="scientific">Rhodopila globiformis</name>
    <name type="common">Rhodopseudomonas globiformis</name>
    <dbReference type="NCBI Taxonomy" id="1071"/>
    <lineage>
        <taxon>Bacteria</taxon>
        <taxon>Pseudomonadati</taxon>
        <taxon>Pseudomonadota</taxon>
        <taxon>Alphaproteobacteria</taxon>
        <taxon>Acetobacterales</taxon>
        <taxon>Acetobacteraceae</taxon>
        <taxon>Rhodopila</taxon>
    </lineage>
</organism>
<dbReference type="GO" id="GO:0015562">
    <property type="term" value="F:efflux transmembrane transporter activity"/>
    <property type="evidence" value="ECO:0007669"/>
    <property type="project" value="TreeGrafter"/>
</dbReference>
<evidence type="ECO:0000256" key="2">
    <source>
        <dbReference type="SAM" id="Coils"/>
    </source>
</evidence>
<comment type="similarity">
    <text evidence="1">Belongs to the membrane fusion protein (MFP) (TC 8.A.1) family.</text>
</comment>
<dbReference type="GO" id="GO:1990281">
    <property type="term" value="C:efflux pump complex"/>
    <property type="evidence" value="ECO:0007669"/>
    <property type="project" value="TreeGrafter"/>
</dbReference>
<comment type="caution">
    <text evidence="6">The sequence shown here is derived from an EMBL/GenBank/DDBJ whole genome shotgun (WGS) entry which is preliminary data.</text>
</comment>
<dbReference type="PANTHER" id="PTHR30469:SF38">
    <property type="entry name" value="HLYD FAMILY SECRETION PROTEIN"/>
    <property type="match status" value="1"/>
</dbReference>
<dbReference type="Pfam" id="PF25967">
    <property type="entry name" value="RND-MFP_C"/>
    <property type="match status" value="1"/>
</dbReference>
<feature type="signal peptide" evidence="3">
    <location>
        <begin position="1"/>
        <end position="29"/>
    </location>
</feature>
<evidence type="ECO:0000256" key="3">
    <source>
        <dbReference type="SAM" id="SignalP"/>
    </source>
</evidence>
<evidence type="ECO:0000256" key="1">
    <source>
        <dbReference type="ARBA" id="ARBA00009477"/>
    </source>
</evidence>
<dbReference type="NCBIfam" id="TIGR01730">
    <property type="entry name" value="RND_mfp"/>
    <property type="match status" value="1"/>
</dbReference>
<feature type="chain" id="PRO_5015554484" evidence="3">
    <location>
        <begin position="30"/>
        <end position="370"/>
    </location>
</feature>
<feature type="domain" description="Multidrug resistance protein MdtA-like C-terminal permuted SH3" evidence="5">
    <location>
        <begin position="294"/>
        <end position="355"/>
    </location>
</feature>
<evidence type="ECO:0000259" key="5">
    <source>
        <dbReference type="Pfam" id="PF25967"/>
    </source>
</evidence>
<dbReference type="Proteomes" id="UP000239724">
    <property type="component" value="Unassembled WGS sequence"/>
</dbReference>
<evidence type="ECO:0000259" key="4">
    <source>
        <dbReference type="Pfam" id="PF25954"/>
    </source>
</evidence>
<dbReference type="Gene3D" id="2.40.50.100">
    <property type="match status" value="1"/>
</dbReference>
<dbReference type="OrthoDB" id="9813967at2"/>
<gene>
    <name evidence="6" type="ORF">CCS01_13200</name>
</gene>
<evidence type="ECO:0000313" key="6">
    <source>
        <dbReference type="EMBL" id="PPQ33895.1"/>
    </source>
</evidence>
<feature type="coiled-coil region" evidence="2">
    <location>
        <begin position="110"/>
        <end position="168"/>
    </location>
</feature>
<feature type="domain" description="CusB-like beta-barrel" evidence="4">
    <location>
        <begin position="219"/>
        <end position="289"/>
    </location>
</feature>
<reference evidence="6 7" key="1">
    <citation type="journal article" date="2018" name="Arch. Microbiol.">
        <title>New insights into the metabolic potential of the phototrophic purple bacterium Rhodopila globiformis DSM 161(T) from its draft genome sequence and evidence for a vanadium-dependent nitrogenase.</title>
        <authorList>
            <person name="Imhoff J.F."/>
            <person name="Rahn T."/>
            <person name="Kunzel S."/>
            <person name="Neulinger S.C."/>
        </authorList>
    </citation>
    <scope>NUCLEOTIDE SEQUENCE [LARGE SCALE GENOMIC DNA]</scope>
    <source>
        <strain evidence="6 7">DSM 161</strain>
    </source>
</reference>
<sequence>MIGAVGRRLSGTISRCVCATALAVPLLMAACKKQEQAEAPVPRPVRTVTVEPSKAGETVTLTGHIDAQDSSAMAFRISGRMTDRFVNVGDIVKPGQELARLDPQNELNALRAAQSQLNAAQAQLTQARAAFERQRTLLNQGHTPRAQFEIAEKALHTAQANADAAEVQVRVAADRVSYTVLQADAAGTVTARGAEPGEVVQAGQMIVTIARQNGRDAVFDVPAQVLRSAPSDPRVEIRLTDDPSVVAQGRVREIAPQADPVTRTFAVRIALTDPPAAMRLGATVNGTLRLEADQVIAIPASALTEYNRQPAVWVVDPKKLTVSLRNIETLNFSQASVSVAHGLEAGDIVVTAGVQALHPGQTVRLLGAVL</sequence>
<accession>A0A2S6NGX0</accession>
<dbReference type="InterPro" id="IPR058792">
    <property type="entry name" value="Beta-barrel_RND_2"/>
</dbReference>
<dbReference type="Gene3D" id="2.40.420.20">
    <property type="match status" value="1"/>
</dbReference>
<keyword evidence="2" id="KW-0175">Coiled coil</keyword>
<dbReference type="Pfam" id="PF25954">
    <property type="entry name" value="Beta-barrel_RND_2"/>
    <property type="match status" value="1"/>
</dbReference>
<dbReference type="EMBL" id="NHRY01000136">
    <property type="protein sequence ID" value="PPQ33895.1"/>
    <property type="molecule type" value="Genomic_DNA"/>
</dbReference>
<proteinExistence type="inferred from homology"/>
<keyword evidence="7" id="KW-1185">Reference proteome</keyword>
<dbReference type="AlphaFoldDB" id="A0A2S6NGX0"/>
<evidence type="ECO:0000313" key="7">
    <source>
        <dbReference type="Proteomes" id="UP000239724"/>
    </source>
</evidence>